<sequence length="43" mass="4508">PETWIATTMTIAAAQSTTQLTITLPIATGTTRSTTSVPQPGKY</sequence>
<reference evidence="2" key="1">
    <citation type="submission" date="2021-02" db="EMBL/GenBank/DDBJ databases">
        <authorList>
            <person name="Nowell W R."/>
        </authorList>
    </citation>
    <scope>NUCLEOTIDE SEQUENCE</scope>
</reference>
<evidence type="ECO:0000313" key="2">
    <source>
        <dbReference type="EMBL" id="CAF4266336.1"/>
    </source>
</evidence>
<name>A0A820FLF8_9BILA</name>
<evidence type="ECO:0000313" key="1">
    <source>
        <dbReference type="EMBL" id="CAF1501552.1"/>
    </source>
</evidence>
<feature type="non-terminal residue" evidence="2">
    <location>
        <position position="1"/>
    </location>
</feature>
<accession>A0A820FLF8</accession>
<comment type="caution">
    <text evidence="2">The sequence shown here is derived from an EMBL/GenBank/DDBJ whole genome shotgun (WGS) entry which is preliminary data.</text>
</comment>
<dbReference type="EMBL" id="CAJNOE010003306">
    <property type="protein sequence ID" value="CAF1501552.1"/>
    <property type="molecule type" value="Genomic_DNA"/>
</dbReference>
<dbReference type="AlphaFoldDB" id="A0A820FLF8"/>
<dbReference type="Proteomes" id="UP000663860">
    <property type="component" value="Unassembled WGS sequence"/>
</dbReference>
<dbReference type="Proteomes" id="UP000663868">
    <property type="component" value="Unassembled WGS sequence"/>
</dbReference>
<proteinExistence type="predicted"/>
<evidence type="ECO:0000313" key="3">
    <source>
        <dbReference type="Proteomes" id="UP000663868"/>
    </source>
</evidence>
<organism evidence="2 3">
    <name type="scientific">Adineta steineri</name>
    <dbReference type="NCBI Taxonomy" id="433720"/>
    <lineage>
        <taxon>Eukaryota</taxon>
        <taxon>Metazoa</taxon>
        <taxon>Spiralia</taxon>
        <taxon>Gnathifera</taxon>
        <taxon>Rotifera</taxon>
        <taxon>Eurotatoria</taxon>
        <taxon>Bdelloidea</taxon>
        <taxon>Adinetida</taxon>
        <taxon>Adinetidae</taxon>
        <taxon>Adineta</taxon>
    </lineage>
</organism>
<dbReference type="EMBL" id="CAJOBB010011773">
    <property type="protein sequence ID" value="CAF4266336.1"/>
    <property type="molecule type" value="Genomic_DNA"/>
</dbReference>
<gene>
    <name evidence="1" type="ORF">IZO911_LOCUS45031</name>
    <name evidence="2" type="ORF">KXQ929_LOCUS43632</name>
</gene>
<protein>
    <submittedName>
        <fullName evidence="2">Uncharacterized protein</fullName>
    </submittedName>
</protein>